<feature type="signal peptide" evidence="1">
    <location>
        <begin position="1"/>
        <end position="19"/>
    </location>
</feature>
<keyword evidence="1" id="KW-0732">Signal</keyword>
<dbReference type="EMBL" id="JJMU01000072">
    <property type="protein sequence ID" value="KGE12395.1"/>
    <property type="molecule type" value="Genomic_DNA"/>
</dbReference>
<evidence type="ECO:0000313" key="2">
    <source>
        <dbReference type="EMBL" id="KGE12395.1"/>
    </source>
</evidence>
<keyword evidence="3" id="KW-1185">Reference proteome</keyword>
<evidence type="ECO:0000256" key="1">
    <source>
        <dbReference type="SAM" id="SignalP"/>
    </source>
</evidence>
<protein>
    <recommendedName>
        <fullName evidence="4">Lipoprotein</fullName>
    </recommendedName>
</protein>
<name>A0A0B8T5Z8_9SPHI</name>
<sequence>MKTKWVTAIIVACVAFAFAGCSKNDEVSNNTSIDAAVGRYKGSLEIVDGSNNTLFDKTIVVSKVSDSRIKVVVEDNALNLPDREFNVTNNMNISITSAAISTGGTFLYDVKENSVVYQAEPTAQGEVLFTFKGNKQ</sequence>
<dbReference type="Proteomes" id="UP000031802">
    <property type="component" value="Unassembled WGS sequence"/>
</dbReference>
<accession>A0A0B8T5Z8</accession>
<dbReference type="OrthoDB" id="710555at2"/>
<reference evidence="2 3" key="2">
    <citation type="journal article" date="2015" name="PLoS ONE">
        <title>Whole-Genome Optical Mapping and Finished Genome Sequence of Sphingobacterium deserti sp. nov., a New Species Isolated from the Western Desert of China.</title>
        <authorList>
            <person name="Teng C."/>
            <person name="Zhou Z."/>
            <person name="Molnar I."/>
            <person name="Li X."/>
            <person name="Tang R."/>
            <person name="Chen M."/>
            <person name="Wang L."/>
            <person name="Su S."/>
            <person name="Zhang W."/>
            <person name="Lin M."/>
        </authorList>
    </citation>
    <scope>NUCLEOTIDE SEQUENCE [LARGE SCALE GENOMIC DNA]</scope>
    <source>
        <strain evidence="3">ACCC05744</strain>
    </source>
</reference>
<proteinExistence type="predicted"/>
<feature type="chain" id="PRO_5002138713" description="Lipoprotein" evidence="1">
    <location>
        <begin position="20"/>
        <end position="136"/>
    </location>
</feature>
<dbReference type="RefSeq" id="WP_037503634.1">
    <property type="nucleotide sequence ID" value="NZ_JJMU01000072.1"/>
</dbReference>
<evidence type="ECO:0000313" key="3">
    <source>
        <dbReference type="Proteomes" id="UP000031802"/>
    </source>
</evidence>
<evidence type="ECO:0008006" key="4">
    <source>
        <dbReference type="Google" id="ProtNLM"/>
    </source>
</evidence>
<dbReference type="PROSITE" id="PS51257">
    <property type="entry name" value="PROKAR_LIPOPROTEIN"/>
    <property type="match status" value="1"/>
</dbReference>
<comment type="caution">
    <text evidence="2">The sequence shown here is derived from an EMBL/GenBank/DDBJ whole genome shotgun (WGS) entry which is preliminary data.</text>
</comment>
<dbReference type="PATRIC" id="fig|1229276.3.peg.4023"/>
<gene>
    <name evidence="2" type="ORF">DI53_3884</name>
</gene>
<organism evidence="2 3">
    <name type="scientific">Sphingobacterium deserti</name>
    <dbReference type="NCBI Taxonomy" id="1229276"/>
    <lineage>
        <taxon>Bacteria</taxon>
        <taxon>Pseudomonadati</taxon>
        <taxon>Bacteroidota</taxon>
        <taxon>Sphingobacteriia</taxon>
        <taxon>Sphingobacteriales</taxon>
        <taxon>Sphingobacteriaceae</taxon>
        <taxon>Sphingobacterium</taxon>
    </lineage>
</organism>
<reference evidence="3" key="1">
    <citation type="submission" date="2014-04" db="EMBL/GenBank/DDBJ databases">
        <title>Whole-Genome optical mapping and complete genome sequence of Sphingobacterium deserti sp. nov., a new spaces isolated from desert in the west of China.</title>
        <authorList>
            <person name="Teng C."/>
            <person name="Zhou Z."/>
            <person name="Li X."/>
            <person name="Chen M."/>
            <person name="Lin M."/>
            <person name="Wang L."/>
            <person name="Su S."/>
            <person name="Zhang C."/>
            <person name="Zhang W."/>
        </authorList>
    </citation>
    <scope>NUCLEOTIDE SEQUENCE [LARGE SCALE GENOMIC DNA]</scope>
    <source>
        <strain evidence="3">ACCC05744</strain>
    </source>
</reference>
<dbReference type="AlphaFoldDB" id="A0A0B8T5Z8"/>